<sequence>MRQPRLLLRINRRKTIPRTTQVTQSTQLPWKTPEVLMTPLYISRTPSEFVLIEPSINSVRLSIKIKQADDIEQILYLNNPDTAKLLARGVTRFLSLRAENFIILRRKPIKSFDISFLITSRNIESMIRLKVVDFIIQFSLPSIYFVDYRNYNCSRISRPISFLFSYYIYIYFLSYRFMEDVDREISEMKLSLNARARIVAESYLTQVKYLTSFSFLFSLTVHQYQN</sequence>
<dbReference type="STRING" id="27349.A0A0L6VNH6"/>
<reference evidence="6 7" key="1">
    <citation type="submission" date="2015-08" db="EMBL/GenBank/DDBJ databases">
        <title>Next Generation Sequencing and Analysis of the Genome of Puccinia sorghi L Schw, the Causal Agent of Maize Common Rust.</title>
        <authorList>
            <person name="Rochi L."/>
            <person name="Burguener G."/>
            <person name="Darino M."/>
            <person name="Turjanski A."/>
            <person name="Kreff E."/>
            <person name="Dieguez M.J."/>
            <person name="Sacco F."/>
        </authorList>
    </citation>
    <scope>NUCLEOTIDE SEQUENCE [LARGE SCALE GENOMIC DNA]</scope>
    <source>
        <strain evidence="6 7">RO10H11247</strain>
    </source>
</reference>
<dbReference type="GO" id="GO:0051015">
    <property type="term" value="F:actin filament binding"/>
    <property type="evidence" value="ECO:0007669"/>
    <property type="project" value="TreeGrafter"/>
</dbReference>
<comment type="subcellular location">
    <subcellularLocation>
        <location evidence="1">Cytoplasm</location>
        <location evidence="1">Cytoskeleton</location>
    </subcellularLocation>
</comment>
<dbReference type="OrthoDB" id="336240at2759"/>
<keyword evidence="5" id="KW-0206">Cytoskeleton</keyword>
<dbReference type="VEuPathDB" id="FungiDB:VP01_1286g2"/>
<dbReference type="Pfam" id="PF05856">
    <property type="entry name" value="ARPC4"/>
    <property type="match status" value="2"/>
</dbReference>
<dbReference type="PANTHER" id="PTHR22629">
    <property type="entry name" value="ARP2/3 COMPLEX 20 KD SUBUNIT"/>
    <property type="match status" value="1"/>
</dbReference>
<evidence type="ECO:0000256" key="3">
    <source>
        <dbReference type="ARBA" id="ARBA00022490"/>
    </source>
</evidence>
<accession>A0A0L6VNH6</accession>
<comment type="similarity">
    <text evidence="2">Belongs to the ARPC4 family.</text>
</comment>
<keyword evidence="3" id="KW-0963">Cytoplasm</keyword>
<evidence type="ECO:0000313" key="6">
    <source>
        <dbReference type="EMBL" id="KNZ62316.1"/>
    </source>
</evidence>
<dbReference type="Gene3D" id="3.30.1460.20">
    <property type="match status" value="2"/>
</dbReference>
<keyword evidence="4" id="KW-0009">Actin-binding</keyword>
<dbReference type="PANTHER" id="PTHR22629:SF0">
    <property type="entry name" value="ACTIN-RELATED PROTEIN 2_3 COMPLEX SUBUNIT 4"/>
    <property type="match status" value="1"/>
</dbReference>
<protein>
    <submittedName>
        <fullName evidence="6">Actin-like protein 2/3 complex subunit 4</fullName>
    </submittedName>
</protein>
<dbReference type="GO" id="GO:0034314">
    <property type="term" value="P:Arp2/3 complex-mediated actin nucleation"/>
    <property type="evidence" value="ECO:0007669"/>
    <property type="project" value="InterPro"/>
</dbReference>
<dbReference type="InterPro" id="IPR008384">
    <property type="entry name" value="ARPC4"/>
</dbReference>
<organism evidence="6 7">
    <name type="scientific">Puccinia sorghi</name>
    <dbReference type="NCBI Taxonomy" id="27349"/>
    <lineage>
        <taxon>Eukaryota</taxon>
        <taxon>Fungi</taxon>
        <taxon>Dikarya</taxon>
        <taxon>Basidiomycota</taxon>
        <taxon>Pucciniomycotina</taxon>
        <taxon>Pucciniomycetes</taxon>
        <taxon>Pucciniales</taxon>
        <taxon>Pucciniaceae</taxon>
        <taxon>Puccinia</taxon>
    </lineage>
</organism>
<dbReference type="SUPFAM" id="SSF69645">
    <property type="entry name" value="Arp2/3 complex subunits"/>
    <property type="match status" value="2"/>
</dbReference>
<dbReference type="GO" id="GO:0030041">
    <property type="term" value="P:actin filament polymerization"/>
    <property type="evidence" value="ECO:0007669"/>
    <property type="project" value="InterPro"/>
</dbReference>
<evidence type="ECO:0000313" key="7">
    <source>
        <dbReference type="Proteomes" id="UP000037035"/>
    </source>
</evidence>
<proteinExistence type="inferred from homology"/>
<evidence type="ECO:0000256" key="4">
    <source>
        <dbReference type="ARBA" id="ARBA00023203"/>
    </source>
</evidence>
<dbReference type="Proteomes" id="UP000037035">
    <property type="component" value="Unassembled WGS sequence"/>
</dbReference>
<dbReference type="AlphaFoldDB" id="A0A0L6VNH6"/>
<name>A0A0L6VNH6_9BASI</name>
<evidence type="ECO:0000256" key="5">
    <source>
        <dbReference type="ARBA" id="ARBA00023212"/>
    </source>
</evidence>
<keyword evidence="7" id="KW-1185">Reference proteome</keyword>
<dbReference type="InterPro" id="IPR034666">
    <property type="entry name" value="ARPC2/4"/>
</dbReference>
<comment type="caution">
    <text evidence="6">The sequence shown here is derived from an EMBL/GenBank/DDBJ whole genome shotgun (WGS) entry which is preliminary data.</text>
</comment>
<gene>
    <name evidence="6" type="ORF">VP01_1286g2</name>
</gene>
<evidence type="ECO:0000256" key="2">
    <source>
        <dbReference type="ARBA" id="ARBA00005919"/>
    </source>
</evidence>
<dbReference type="EMBL" id="LAVV01003187">
    <property type="protein sequence ID" value="KNZ62316.1"/>
    <property type="molecule type" value="Genomic_DNA"/>
</dbReference>
<dbReference type="GO" id="GO:0005885">
    <property type="term" value="C:Arp2/3 protein complex"/>
    <property type="evidence" value="ECO:0007669"/>
    <property type="project" value="InterPro"/>
</dbReference>
<evidence type="ECO:0000256" key="1">
    <source>
        <dbReference type="ARBA" id="ARBA00004245"/>
    </source>
</evidence>